<accession>A0A816TJS7</accession>
<evidence type="ECO:0000256" key="1">
    <source>
        <dbReference type="SAM" id="MobiDB-lite"/>
    </source>
</evidence>
<name>A0A816TJS7_BRANA</name>
<dbReference type="AlphaFoldDB" id="A0A816TJS7"/>
<evidence type="ECO:0000313" key="3">
    <source>
        <dbReference type="EMBL" id="CAF2096217.1"/>
    </source>
</evidence>
<feature type="region of interest" description="Disordered" evidence="1">
    <location>
        <begin position="30"/>
        <end position="69"/>
    </location>
</feature>
<proteinExistence type="predicted"/>
<protein>
    <submittedName>
        <fullName evidence="3">(rape) hypothetical protein</fullName>
    </submittedName>
</protein>
<keyword evidence="2" id="KW-0812">Transmembrane</keyword>
<feature type="transmembrane region" description="Helical" evidence="2">
    <location>
        <begin position="7"/>
        <end position="25"/>
    </location>
</feature>
<keyword evidence="2" id="KW-0472">Membrane</keyword>
<gene>
    <name evidence="3" type="ORF">DARMORV10_A05P13360.1</name>
</gene>
<dbReference type="Proteomes" id="UP001295469">
    <property type="component" value="Chromosome A05"/>
</dbReference>
<sequence length="69" mass="7839">MRWRRRLNLRYALFSILNFSIAVMSRRYSPPHYSPLRRGYGGRGRSPPPPPRRGYDGGGGLKGHGSLLV</sequence>
<evidence type="ECO:0000256" key="2">
    <source>
        <dbReference type="SAM" id="Phobius"/>
    </source>
</evidence>
<dbReference type="EMBL" id="HG994359">
    <property type="protein sequence ID" value="CAF2096217.1"/>
    <property type="molecule type" value="Genomic_DNA"/>
</dbReference>
<organism evidence="3">
    <name type="scientific">Brassica napus</name>
    <name type="common">Rape</name>
    <dbReference type="NCBI Taxonomy" id="3708"/>
    <lineage>
        <taxon>Eukaryota</taxon>
        <taxon>Viridiplantae</taxon>
        <taxon>Streptophyta</taxon>
        <taxon>Embryophyta</taxon>
        <taxon>Tracheophyta</taxon>
        <taxon>Spermatophyta</taxon>
        <taxon>Magnoliopsida</taxon>
        <taxon>eudicotyledons</taxon>
        <taxon>Gunneridae</taxon>
        <taxon>Pentapetalae</taxon>
        <taxon>rosids</taxon>
        <taxon>malvids</taxon>
        <taxon>Brassicales</taxon>
        <taxon>Brassicaceae</taxon>
        <taxon>Brassiceae</taxon>
        <taxon>Brassica</taxon>
    </lineage>
</organism>
<reference evidence="3" key="1">
    <citation type="submission" date="2021-01" db="EMBL/GenBank/DDBJ databases">
        <authorList>
            <consortium name="Genoscope - CEA"/>
            <person name="William W."/>
        </authorList>
    </citation>
    <scope>NUCLEOTIDE SEQUENCE</scope>
</reference>
<keyword evidence="2" id="KW-1133">Transmembrane helix</keyword>